<dbReference type="RefSeq" id="WP_139086493.1">
    <property type="nucleotide sequence ID" value="NZ_VDFR01000020.1"/>
</dbReference>
<evidence type="ECO:0000259" key="7">
    <source>
        <dbReference type="PROSITE" id="PS51462"/>
    </source>
</evidence>
<evidence type="ECO:0000313" key="9">
    <source>
        <dbReference type="EMBL" id="TNC49982.1"/>
    </source>
</evidence>
<reference evidence="9 10" key="1">
    <citation type="submission" date="2019-05" db="EMBL/GenBank/DDBJ databases">
        <title>Mumia sp. nov., isolated from the intestinal contents of plateau pika (Ochotona curzoniae) in the Qinghai-Tibet plateau of China.</title>
        <authorList>
            <person name="Tian Z."/>
        </authorList>
    </citation>
    <scope>NUCLEOTIDE SEQUENCE [LARGE SCALE GENOMIC DNA]</scope>
    <source>
        <strain evidence="10">527</strain>
        <strain evidence="9">Z527</strain>
    </source>
</reference>
<dbReference type="CDD" id="cd18870">
    <property type="entry name" value="NUDIX_AcylCoAdiphos_Nudt19"/>
    <property type="match status" value="1"/>
</dbReference>
<feature type="domain" description="Nudix hydrolase" evidence="7">
    <location>
        <begin position="25"/>
        <end position="228"/>
    </location>
</feature>
<evidence type="ECO:0000256" key="3">
    <source>
        <dbReference type="ARBA" id="ARBA00022723"/>
    </source>
</evidence>
<dbReference type="AlphaFoldDB" id="A0A5C4MZL7"/>
<dbReference type="EMBL" id="VDFR01000020">
    <property type="protein sequence ID" value="TNC49982.1"/>
    <property type="molecule type" value="Genomic_DNA"/>
</dbReference>
<organism evidence="9 10">
    <name type="scientific">Mumia zhuanghuii</name>
    <dbReference type="NCBI Taxonomy" id="2585211"/>
    <lineage>
        <taxon>Bacteria</taxon>
        <taxon>Bacillati</taxon>
        <taxon>Actinomycetota</taxon>
        <taxon>Actinomycetes</taxon>
        <taxon>Propionibacteriales</taxon>
        <taxon>Nocardioidaceae</taxon>
        <taxon>Mumia</taxon>
    </lineage>
</organism>
<dbReference type="OrthoDB" id="7183442at2"/>
<dbReference type="SUPFAM" id="SSF55811">
    <property type="entry name" value="Nudix"/>
    <property type="match status" value="1"/>
</dbReference>
<evidence type="ECO:0000256" key="5">
    <source>
        <dbReference type="ARBA" id="ARBA00022842"/>
    </source>
</evidence>
<dbReference type="GO" id="GO:0016818">
    <property type="term" value="F:hydrolase activity, acting on acid anhydrides, in phosphorus-containing anhydrides"/>
    <property type="evidence" value="ECO:0007669"/>
    <property type="project" value="InterPro"/>
</dbReference>
<evidence type="ECO:0000256" key="1">
    <source>
        <dbReference type="ARBA" id="ARBA00001936"/>
    </source>
</evidence>
<evidence type="ECO:0000313" key="8">
    <source>
        <dbReference type="EMBL" id="TNC49713.1"/>
    </source>
</evidence>
<dbReference type="InterPro" id="IPR000086">
    <property type="entry name" value="NUDIX_hydrolase_dom"/>
</dbReference>
<name>A0A5C4MZL7_9ACTN</name>
<keyword evidence="3" id="KW-0479">Metal-binding</keyword>
<dbReference type="GO" id="GO:0046872">
    <property type="term" value="F:metal ion binding"/>
    <property type="evidence" value="ECO:0007669"/>
    <property type="project" value="UniProtKB-KW"/>
</dbReference>
<dbReference type="PROSITE" id="PS51462">
    <property type="entry name" value="NUDIX"/>
    <property type="match status" value="1"/>
</dbReference>
<sequence length="272" mass="29316">MIRRVPVPPSLAEHAAKARTDIAAPKDAATVVLLRDGADGVEAYLMRRQRSMAFAPGMYVFPGGGVDPRDSDVDVTWAGPSAQEWADRFGCDTAVARALVCAAVRETFEEAGVLLAGPDPQTVVSDTSGADWEADRQALESHTLAFSDFLARRALVLRTDLLAAWTHWITPAFEPKRYDTRFFVAVMPQGQRVGTLTGEADHASWMPLSAALASVDAGEMAMLPPTAVTCKEIAAFESAQAVLESAKARTIAPIEPRLVEIDGTFYLESEQP</sequence>
<proteinExistence type="predicted"/>
<dbReference type="PANTHER" id="PTHR12318">
    <property type="entry name" value="TESTOSTERONE-REGULATED PROTEIN RP2"/>
    <property type="match status" value="1"/>
</dbReference>
<comment type="cofactor">
    <cofactor evidence="2">
        <name>Mg(2+)</name>
        <dbReference type="ChEBI" id="CHEBI:18420"/>
    </cofactor>
</comment>
<gene>
    <name evidence="9" type="ORF">FHE65_04675</name>
    <name evidence="8" type="ORF">FHE65_04780</name>
</gene>
<evidence type="ECO:0000313" key="10">
    <source>
        <dbReference type="Proteomes" id="UP000306740"/>
    </source>
</evidence>
<evidence type="ECO:0000256" key="6">
    <source>
        <dbReference type="ARBA" id="ARBA00023211"/>
    </source>
</evidence>
<dbReference type="Gene3D" id="3.90.79.10">
    <property type="entry name" value="Nucleoside Triphosphate Pyrophosphohydrolase"/>
    <property type="match status" value="1"/>
</dbReference>
<dbReference type="Proteomes" id="UP000306740">
    <property type="component" value="Unassembled WGS sequence"/>
</dbReference>
<evidence type="ECO:0000256" key="4">
    <source>
        <dbReference type="ARBA" id="ARBA00022801"/>
    </source>
</evidence>
<comment type="cofactor">
    <cofactor evidence="1">
        <name>Mn(2+)</name>
        <dbReference type="ChEBI" id="CHEBI:29035"/>
    </cofactor>
</comment>
<keyword evidence="6" id="KW-0464">Manganese</keyword>
<evidence type="ECO:0000256" key="2">
    <source>
        <dbReference type="ARBA" id="ARBA00001946"/>
    </source>
</evidence>
<accession>A0A5C4MZL7</accession>
<dbReference type="InterPro" id="IPR039121">
    <property type="entry name" value="NUDT19"/>
</dbReference>
<comment type="caution">
    <text evidence="9">The sequence shown here is derived from an EMBL/GenBank/DDBJ whole genome shotgun (WGS) entry which is preliminary data.</text>
</comment>
<protein>
    <submittedName>
        <fullName evidence="9">NUDIX hydrolase</fullName>
    </submittedName>
</protein>
<dbReference type="EMBL" id="VDFR01000021">
    <property type="protein sequence ID" value="TNC49713.1"/>
    <property type="molecule type" value="Genomic_DNA"/>
</dbReference>
<dbReference type="InterPro" id="IPR015797">
    <property type="entry name" value="NUDIX_hydrolase-like_dom_sf"/>
</dbReference>
<keyword evidence="5" id="KW-0460">Magnesium</keyword>
<dbReference type="PANTHER" id="PTHR12318:SF0">
    <property type="entry name" value="ACYL-COENZYME A DIPHOSPHATASE NUDT19"/>
    <property type="match status" value="1"/>
</dbReference>
<keyword evidence="4 9" id="KW-0378">Hydrolase</keyword>